<sequence length="121" mass="13828">MGCLDFMSNCFKNLKDSFENYQARASGYDAHQYVRPGNNSGPNYFCPKKASSYDAYYIDEYYMKNGEDDEGNEYYLVDEYDLVNAGLDNDRSDADLLSAYLDEYCAEDEENDSGAIARGRK</sequence>
<protein>
    <submittedName>
        <fullName evidence="1">Uncharacterized protein</fullName>
    </submittedName>
</protein>
<comment type="caution">
    <text evidence="1">The sequence shown here is derived from an EMBL/GenBank/DDBJ whole genome shotgun (WGS) entry which is preliminary data.</text>
</comment>
<evidence type="ECO:0000313" key="1">
    <source>
        <dbReference type="EMBL" id="GAA5813050.1"/>
    </source>
</evidence>
<evidence type="ECO:0000313" key="2">
    <source>
        <dbReference type="Proteomes" id="UP001473302"/>
    </source>
</evidence>
<dbReference type="Proteomes" id="UP001473302">
    <property type="component" value="Unassembled WGS sequence"/>
</dbReference>
<accession>A0ABP9Z1R4</accession>
<keyword evidence="2" id="KW-1185">Reference proteome</keyword>
<gene>
    <name evidence="1" type="ORF">MFLAVUS_006517</name>
</gene>
<reference evidence="1 2" key="1">
    <citation type="submission" date="2024-04" db="EMBL/GenBank/DDBJ databases">
        <title>genome sequences of Mucor flavus KT1a and Helicostylum pulchrum KT1b strains isolated from the surface of a dry-aged beef.</title>
        <authorList>
            <person name="Toyotome T."/>
            <person name="Hosono M."/>
            <person name="Torimaru M."/>
            <person name="Fukuda K."/>
            <person name="Mikami N."/>
        </authorList>
    </citation>
    <scope>NUCLEOTIDE SEQUENCE [LARGE SCALE GENOMIC DNA]</scope>
    <source>
        <strain evidence="1 2">KT1a</strain>
    </source>
</reference>
<proteinExistence type="predicted"/>
<organism evidence="1 2">
    <name type="scientific">Mucor flavus</name>
    <dbReference type="NCBI Taxonomy" id="439312"/>
    <lineage>
        <taxon>Eukaryota</taxon>
        <taxon>Fungi</taxon>
        <taxon>Fungi incertae sedis</taxon>
        <taxon>Mucoromycota</taxon>
        <taxon>Mucoromycotina</taxon>
        <taxon>Mucoromycetes</taxon>
        <taxon>Mucorales</taxon>
        <taxon>Mucorineae</taxon>
        <taxon>Mucoraceae</taxon>
        <taxon>Mucor</taxon>
    </lineage>
</organism>
<name>A0ABP9Z1R4_9FUNG</name>
<dbReference type="EMBL" id="BAABUK010000015">
    <property type="protein sequence ID" value="GAA5813050.1"/>
    <property type="molecule type" value="Genomic_DNA"/>
</dbReference>